<dbReference type="EnsemblMetazoa" id="ACUA006002-RA">
    <property type="protein sequence ID" value="ACUA006002-PA"/>
    <property type="gene ID" value="ACUA006002"/>
</dbReference>
<dbReference type="Gene3D" id="1.10.640.10">
    <property type="entry name" value="Haem peroxidase domain superfamily, animal type"/>
    <property type="match status" value="1"/>
</dbReference>
<dbReference type="InterPro" id="IPR037120">
    <property type="entry name" value="Haem_peroxidase_sf_animal"/>
</dbReference>
<name>A0A182LZV9_9DIPT</name>
<dbReference type="PROSITE" id="PS50292">
    <property type="entry name" value="PEROXIDASE_3"/>
    <property type="match status" value="1"/>
</dbReference>
<sequence>MEHRQRNGSIRLSDWLRRPGVLEVRNNRELLTRGMSIQPHDTANSQLTPEVKHFLFRNANHYGADLKAIDIHRARDHGLASYGAYREWCGYERGNRWEDLYGSIPRALVEQLARWYDTVDDVELAVAGALETHHLGATVGPTFLCILLEQFRRTRTGDRFFFENGADHGFDASQLRELRKASIARLLCDNTAGLASMQNNAFLLPDANNPPVPCTELPAVQLEPWRERR</sequence>
<dbReference type="EMBL" id="AXCM01013738">
    <property type="status" value="NOT_ANNOTATED_CDS"/>
    <property type="molecule type" value="Genomic_DNA"/>
</dbReference>
<dbReference type="GO" id="GO:0020037">
    <property type="term" value="F:heme binding"/>
    <property type="evidence" value="ECO:0007669"/>
    <property type="project" value="InterPro"/>
</dbReference>
<dbReference type="Pfam" id="PF03098">
    <property type="entry name" value="An_peroxidase"/>
    <property type="match status" value="1"/>
</dbReference>
<keyword evidence="1" id="KW-0575">Peroxidase</keyword>
<keyword evidence="3" id="KW-1185">Reference proteome</keyword>
<dbReference type="PANTHER" id="PTHR11475:SF86">
    <property type="entry name" value="PEROXIDASE"/>
    <property type="match status" value="1"/>
</dbReference>
<evidence type="ECO:0008006" key="4">
    <source>
        <dbReference type="Google" id="ProtNLM"/>
    </source>
</evidence>
<keyword evidence="1" id="KW-0560">Oxidoreductase</keyword>
<dbReference type="PANTHER" id="PTHR11475">
    <property type="entry name" value="OXIDASE/PEROXIDASE"/>
    <property type="match status" value="1"/>
</dbReference>
<reference evidence="3" key="1">
    <citation type="submission" date="2013-09" db="EMBL/GenBank/DDBJ databases">
        <title>The Genome Sequence of Anopheles culicifacies species A.</title>
        <authorList>
            <consortium name="The Broad Institute Genomics Platform"/>
            <person name="Neafsey D.E."/>
            <person name="Besansky N."/>
            <person name="Howell P."/>
            <person name="Walton C."/>
            <person name="Young S.K."/>
            <person name="Zeng Q."/>
            <person name="Gargeya S."/>
            <person name="Fitzgerald M."/>
            <person name="Haas B."/>
            <person name="Abouelleil A."/>
            <person name="Allen A.W."/>
            <person name="Alvarado L."/>
            <person name="Arachchi H.M."/>
            <person name="Berlin A.M."/>
            <person name="Chapman S.B."/>
            <person name="Gainer-Dewar J."/>
            <person name="Goldberg J."/>
            <person name="Griggs A."/>
            <person name="Gujja S."/>
            <person name="Hansen M."/>
            <person name="Howarth C."/>
            <person name="Imamovic A."/>
            <person name="Ireland A."/>
            <person name="Larimer J."/>
            <person name="McCowan C."/>
            <person name="Murphy C."/>
            <person name="Pearson M."/>
            <person name="Poon T.W."/>
            <person name="Priest M."/>
            <person name="Roberts A."/>
            <person name="Saif S."/>
            <person name="Shea T."/>
            <person name="Sisk P."/>
            <person name="Sykes S."/>
            <person name="Wortman J."/>
            <person name="Nusbaum C."/>
            <person name="Birren B."/>
        </authorList>
    </citation>
    <scope>NUCLEOTIDE SEQUENCE [LARGE SCALE GENOMIC DNA]</scope>
    <source>
        <strain evidence="3">A-37</strain>
    </source>
</reference>
<evidence type="ECO:0000256" key="1">
    <source>
        <dbReference type="ARBA" id="ARBA00022559"/>
    </source>
</evidence>
<accession>A0A182LZV9</accession>
<dbReference type="InterPro" id="IPR019791">
    <property type="entry name" value="Haem_peroxidase_animal"/>
</dbReference>
<evidence type="ECO:0000313" key="3">
    <source>
        <dbReference type="Proteomes" id="UP000075883"/>
    </source>
</evidence>
<dbReference type="InterPro" id="IPR010255">
    <property type="entry name" value="Haem_peroxidase_sf"/>
</dbReference>
<evidence type="ECO:0000313" key="2">
    <source>
        <dbReference type="EnsemblMetazoa" id="ACUA006002-PA"/>
    </source>
</evidence>
<proteinExistence type="predicted"/>
<dbReference type="Proteomes" id="UP000075883">
    <property type="component" value="Unassembled WGS sequence"/>
</dbReference>
<organism evidence="2 3">
    <name type="scientific">Anopheles culicifacies</name>
    <dbReference type="NCBI Taxonomy" id="139723"/>
    <lineage>
        <taxon>Eukaryota</taxon>
        <taxon>Metazoa</taxon>
        <taxon>Ecdysozoa</taxon>
        <taxon>Arthropoda</taxon>
        <taxon>Hexapoda</taxon>
        <taxon>Insecta</taxon>
        <taxon>Pterygota</taxon>
        <taxon>Neoptera</taxon>
        <taxon>Endopterygota</taxon>
        <taxon>Diptera</taxon>
        <taxon>Nematocera</taxon>
        <taxon>Culicoidea</taxon>
        <taxon>Culicidae</taxon>
        <taxon>Anophelinae</taxon>
        <taxon>Anopheles</taxon>
        <taxon>culicifacies species complex</taxon>
    </lineage>
</organism>
<protein>
    <recommendedName>
        <fullName evidence="4">Peroxidase</fullName>
    </recommendedName>
</protein>
<dbReference type="GO" id="GO:0004601">
    <property type="term" value="F:peroxidase activity"/>
    <property type="evidence" value="ECO:0007669"/>
    <property type="project" value="UniProtKB-KW"/>
</dbReference>
<dbReference type="STRING" id="139723.A0A182LZV9"/>
<dbReference type="VEuPathDB" id="VectorBase:ACUA006002"/>
<dbReference type="AlphaFoldDB" id="A0A182LZV9"/>
<reference evidence="2" key="2">
    <citation type="submission" date="2020-05" db="UniProtKB">
        <authorList>
            <consortium name="EnsemblMetazoa"/>
        </authorList>
    </citation>
    <scope>IDENTIFICATION</scope>
    <source>
        <strain evidence="2">A-37</strain>
    </source>
</reference>
<dbReference type="SUPFAM" id="SSF48113">
    <property type="entry name" value="Heme-dependent peroxidases"/>
    <property type="match status" value="1"/>
</dbReference>
<dbReference type="GO" id="GO:0006979">
    <property type="term" value="P:response to oxidative stress"/>
    <property type="evidence" value="ECO:0007669"/>
    <property type="project" value="InterPro"/>
</dbReference>